<evidence type="ECO:0000313" key="3">
    <source>
        <dbReference type="Proteomes" id="UP000269396"/>
    </source>
</evidence>
<feature type="region of interest" description="Disordered" evidence="1">
    <location>
        <begin position="67"/>
        <end position="88"/>
    </location>
</feature>
<evidence type="ECO:0000256" key="1">
    <source>
        <dbReference type="SAM" id="MobiDB-lite"/>
    </source>
</evidence>
<gene>
    <name evidence="2" type="ORF">SMTD_LOCUS12018</name>
</gene>
<keyword evidence="3" id="KW-1185">Reference proteome</keyword>
<name>A0A183PCD2_9TREM</name>
<protein>
    <submittedName>
        <fullName evidence="2">Uncharacterized protein</fullName>
    </submittedName>
</protein>
<sequence>MAIRQIKSGKSELPDNIPAQALTSNIGVIVKILRVLFRNTREEEQVPLTDWKEGYLNKIPKKGDLSNCEKPTTEASHYYRRQENFSTE</sequence>
<reference evidence="2 3" key="1">
    <citation type="submission" date="2018-11" db="EMBL/GenBank/DDBJ databases">
        <authorList>
            <consortium name="Pathogen Informatics"/>
        </authorList>
    </citation>
    <scope>NUCLEOTIDE SEQUENCE [LARGE SCALE GENOMIC DNA]</scope>
    <source>
        <strain>Denwood</strain>
        <strain evidence="3">Zambia</strain>
    </source>
</reference>
<dbReference type="Proteomes" id="UP000269396">
    <property type="component" value="Unassembled WGS sequence"/>
</dbReference>
<organism evidence="2 3">
    <name type="scientific">Schistosoma mattheei</name>
    <dbReference type="NCBI Taxonomy" id="31246"/>
    <lineage>
        <taxon>Eukaryota</taxon>
        <taxon>Metazoa</taxon>
        <taxon>Spiralia</taxon>
        <taxon>Lophotrochozoa</taxon>
        <taxon>Platyhelminthes</taxon>
        <taxon>Trematoda</taxon>
        <taxon>Digenea</taxon>
        <taxon>Strigeidida</taxon>
        <taxon>Schistosomatoidea</taxon>
        <taxon>Schistosomatidae</taxon>
        <taxon>Schistosoma</taxon>
    </lineage>
</organism>
<dbReference type="AlphaFoldDB" id="A0A183PCD2"/>
<accession>A0A183PCD2</accession>
<proteinExistence type="predicted"/>
<evidence type="ECO:0000313" key="2">
    <source>
        <dbReference type="EMBL" id="VDP59877.1"/>
    </source>
</evidence>
<dbReference type="EMBL" id="UZAL01032032">
    <property type="protein sequence ID" value="VDP59877.1"/>
    <property type="molecule type" value="Genomic_DNA"/>
</dbReference>